<sequence length="63" mass="7252">MRNQALLEGRHYSSKEISSRVTRRHSMMVEAKLVLKESMERQDGDPFENPQRLSPGGPDPPHH</sequence>
<dbReference type="Proteomes" id="UP001054252">
    <property type="component" value="Unassembled WGS sequence"/>
</dbReference>
<evidence type="ECO:0000313" key="3">
    <source>
        <dbReference type="Proteomes" id="UP001054252"/>
    </source>
</evidence>
<protein>
    <recommendedName>
        <fullName evidence="4">CLAVATA3/ESR (CLE)-related protein</fullName>
    </recommendedName>
</protein>
<organism evidence="2 3">
    <name type="scientific">Rubroshorea leprosula</name>
    <dbReference type="NCBI Taxonomy" id="152421"/>
    <lineage>
        <taxon>Eukaryota</taxon>
        <taxon>Viridiplantae</taxon>
        <taxon>Streptophyta</taxon>
        <taxon>Embryophyta</taxon>
        <taxon>Tracheophyta</taxon>
        <taxon>Spermatophyta</taxon>
        <taxon>Magnoliopsida</taxon>
        <taxon>eudicotyledons</taxon>
        <taxon>Gunneridae</taxon>
        <taxon>Pentapetalae</taxon>
        <taxon>rosids</taxon>
        <taxon>malvids</taxon>
        <taxon>Malvales</taxon>
        <taxon>Dipterocarpaceae</taxon>
        <taxon>Rubroshorea</taxon>
    </lineage>
</organism>
<reference evidence="2 3" key="1">
    <citation type="journal article" date="2021" name="Commun. Biol.">
        <title>The genome of Shorea leprosula (Dipterocarpaceae) highlights the ecological relevance of drought in aseasonal tropical rainforests.</title>
        <authorList>
            <person name="Ng K.K.S."/>
            <person name="Kobayashi M.J."/>
            <person name="Fawcett J.A."/>
            <person name="Hatakeyama M."/>
            <person name="Paape T."/>
            <person name="Ng C.H."/>
            <person name="Ang C.C."/>
            <person name="Tnah L.H."/>
            <person name="Lee C.T."/>
            <person name="Nishiyama T."/>
            <person name="Sese J."/>
            <person name="O'Brien M.J."/>
            <person name="Copetti D."/>
            <person name="Mohd Noor M.I."/>
            <person name="Ong R.C."/>
            <person name="Putra M."/>
            <person name="Sireger I.Z."/>
            <person name="Indrioko S."/>
            <person name="Kosugi Y."/>
            <person name="Izuno A."/>
            <person name="Isagi Y."/>
            <person name="Lee S.L."/>
            <person name="Shimizu K.K."/>
        </authorList>
    </citation>
    <scope>NUCLEOTIDE SEQUENCE [LARGE SCALE GENOMIC DNA]</scope>
    <source>
        <strain evidence="2">214</strain>
    </source>
</reference>
<evidence type="ECO:0008006" key="4">
    <source>
        <dbReference type="Google" id="ProtNLM"/>
    </source>
</evidence>
<dbReference type="AlphaFoldDB" id="A0AAV5IQG1"/>
<feature type="region of interest" description="Disordered" evidence="1">
    <location>
        <begin position="36"/>
        <end position="63"/>
    </location>
</feature>
<evidence type="ECO:0000313" key="2">
    <source>
        <dbReference type="EMBL" id="GKV02066.1"/>
    </source>
</evidence>
<gene>
    <name evidence="2" type="ORF">SLEP1_g14549</name>
</gene>
<proteinExistence type="predicted"/>
<evidence type="ECO:0000256" key="1">
    <source>
        <dbReference type="SAM" id="MobiDB-lite"/>
    </source>
</evidence>
<dbReference type="EMBL" id="BPVZ01000018">
    <property type="protein sequence ID" value="GKV02066.1"/>
    <property type="molecule type" value="Genomic_DNA"/>
</dbReference>
<accession>A0AAV5IQG1</accession>
<name>A0AAV5IQG1_9ROSI</name>
<keyword evidence="3" id="KW-1185">Reference proteome</keyword>
<comment type="caution">
    <text evidence="2">The sequence shown here is derived from an EMBL/GenBank/DDBJ whole genome shotgun (WGS) entry which is preliminary data.</text>
</comment>